<evidence type="ECO:0000256" key="2">
    <source>
        <dbReference type="SAM" id="Phobius"/>
    </source>
</evidence>
<dbReference type="AlphaFoldDB" id="A0AAV9Y1P6"/>
<keyword evidence="4" id="KW-1185">Reference proteome</keyword>
<evidence type="ECO:0000256" key="1">
    <source>
        <dbReference type="SAM" id="MobiDB-lite"/>
    </source>
</evidence>
<name>A0AAV9Y1P6_9CRYT</name>
<sequence>MHLIRLKSVIKVCLIFISLFSIVSRINYNSISSNENQIFYIRKTNILNSSFVRLRYKEKGFLKRLGNAAGRLLFGIDTTKKDAVNTERIPVGLFPAPNVLAAELDQLENRKIKKSTNLETANNYVEDRLKGLTPNADFLTANVMATLSDGALSRGSSDEVKLKKKDSVDEIIENKEREQSSQSQGQVISESEKLKVGKKGPVTINDPDSDKKGKTTPPNLVVVDDEDNFSPVPTKTSILNNPFVIIGLFILVVLILSGGGLVFFKKYKKGNK</sequence>
<feature type="compositionally biased region" description="Polar residues" evidence="1">
    <location>
        <begin position="180"/>
        <end position="189"/>
    </location>
</feature>
<accession>A0AAV9Y1P6</accession>
<gene>
    <name evidence="3" type="ORF">RS030_162479</name>
</gene>
<evidence type="ECO:0000313" key="3">
    <source>
        <dbReference type="EMBL" id="KAK6590284.1"/>
    </source>
</evidence>
<proteinExistence type="predicted"/>
<feature type="region of interest" description="Disordered" evidence="1">
    <location>
        <begin position="174"/>
        <end position="227"/>
    </location>
</feature>
<keyword evidence="2" id="KW-0812">Transmembrane</keyword>
<dbReference type="EMBL" id="JAWDEY010000007">
    <property type="protein sequence ID" value="KAK6590284.1"/>
    <property type="molecule type" value="Genomic_DNA"/>
</dbReference>
<dbReference type="Proteomes" id="UP001311799">
    <property type="component" value="Unassembled WGS sequence"/>
</dbReference>
<protein>
    <submittedName>
        <fullName evidence="3">Uncharacterized protein</fullName>
    </submittedName>
</protein>
<feature type="transmembrane region" description="Helical" evidence="2">
    <location>
        <begin position="243"/>
        <end position="264"/>
    </location>
</feature>
<keyword evidence="2" id="KW-0472">Membrane</keyword>
<comment type="caution">
    <text evidence="3">The sequence shown here is derived from an EMBL/GenBank/DDBJ whole genome shotgun (WGS) entry which is preliminary data.</text>
</comment>
<organism evidence="3 4">
    <name type="scientific">Cryptosporidium xiaoi</name>
    <dbReference type="NCBI Taxonomy" id="659607"/>
    <lineage>
        <taxon>Eukaryota</taxon>
        <taxon>Sar</taxon>
        <taxon>Alveolata</taxon>
        <taxon>Apicomplexa</taxon>
        <taxon>Conoidasida</taxon>
        <taxon>Coccidia</taxon>
        <taxon>Eucoccidiorida</taxon>
        <taxon>Eimeriorina</taxon>
        <taxon>Cryptosporidiidae</taxon>
        <taxon>Cryptosporidium</taxon>
    </lineage>
</organism>
<evidence type="ECO:0000313" key="4">
    <source>
        <dbReference type="Proteomes" id="UP001311799"/>
    </source>
</evidence>
<reference evidence="3 4" key="1">
    <citation type="submission" date="2023-10" db="EMBL/GenBank/DDBJ databases">
        <title>Comparative genomics analysis reveals potential genetic determinants of host preference in Cryptosporidium xiaoi.</title>
        <authorList>
            <person name="Xiao L."/>
            <person name="Li J."/>
        </authorList>
    </citation>
    <scope>NUCLEOTIDE SEQUENCE [LARGE SCALE GENOMIC DNA]</scope>
    <source>
        <strain evidence="3 4">52996</strain>
    </source>
</reference>
<keyword evidence="2" id="KW-1133">Transmembrane helix</keyword>